<comment type="caution">
    <text evidence="1">The sequence shown here is derived from an EMBL/GenBank/DDBJ whole genome shotgun (WGS) entry which is preliminary data.</text>
</comment>
<protein>
    <submittedName>
        <fullName evidence="1">Uncharacterized protein</fullName>
    </submittedName>
</protein>
<keyword evidence="2" id="KW-1185">Reference proteome</keyword>
<proteinExistence type="predicted"/>
<dbReference type="Proteomes" id="UP000233551">
    <property type="component" value="Unassembled WGS sequence"/>
</dbReference>
<gene>
    <name evidence="1" type="ORF">CRG98_004561</name>
</gene>
<reference evidence="1 2" key="1">
    <citation type="submission" date="2017-11" db="EMBL/GenBank/DDBJ databases">
        <title>De-novo sequencing of pomegranate (Punica granatum L.) genome.</title>
        <authorList>
            <person name="Akparov Z."/>
            <person name="Amiraslanov A."/>
            <person name="Hajiyeva S."/>
            <person name="Abbasov M."/>
            <person name="Kaur K."/>
            <person name="Hamwieh A."/>
            <person name="Solovyev V."/>
            <person name="Salamov A."/>
            <person name="Braich B."/>
            <person name="Kosarev P."/>
            <person name="Mahmoud A."/>
            <person name="Hajiyev E."/>
            <person name="Babayeva S."/>
            <person name="Izzatullayeva V."/>
            <person name="Mammadov A."/>
            <person name="Mammadov A."/>
            <person name="Sharifova S."/>
            <person name="Ojaghi J."/>
            <person name="Eynullazada K."/>
            <person name="Bayramov B."/>
            <person name="Abdulazimova A."/>
            <person name="Shahmuradov I."/>
        </authorList>
    </citation>
    <scope>NUCLEOTIDE SEQUENCE [LARGE SCALE GENOMIC DNA]</scope>
    <source>
        <strain evidence="2">cv. AG2017</strain>
        <tissue evidence="1">Leaf</tissue>
    </source>
</reference>
<name>A0A2I0L300_PUNGR</name>
<organism evidence="1 2">
    <name type="scientific">Punica granatum</name>
    <name type="common">Pomegranate</name>
    <dbReference type="NCBI Taxonomy" id="22663"/>
    <lineage>
        <taxon>Eukaryota</taxon>
        <taxon>Viridiplantae</taxon>
        <taxon>Streptophyta</taxon>
        <taxon>Embryophyta</taxon>
        <taxon>Tracheophyta</taxon>
        <taxon>Spermatophyta</taxon>
        <taxon>Magnoliopsida</taxon>
        <taxon>eudicotyledons</taxon>
        <taxon>Gunneridae</taxon>
        <taxon>Pentapetalae</taxon>
        <taxon>rosids</taxon>
        <taxon>malvids</taxon>
        <taxon>Myrtales</taxon>
        <taxon>Lythraceae</taxon>
        <taxon>Punica</taxon>
    </lineage>
</organism>
<sequence>MVRDLSREASRPRRGLVVEASQGTGNGPAGFAVRNVTSSEIFQVKRSMHSINKSLKFLINRIIAFDKAALVEQCKSRSRGQVEKPMKKVRFIVEDSEIPETQPVVVEDVRMGTSKGRQHSLWNSSRPKDRQIEHMRPRERFRLAELVGNAEVGDTTCRRVSFRVRAKRKLRKPNTIEESKGGLDLRGMHAK</sequence>
<dbReference type="AlphaFoldDB" id="A0A2I0L300"/>
<accession>A0A2I0L300</accession>
<evidence type="ECO:0000313" key="1">
    <source>
        <dbReference type="EMBL" id="PKI75087.1"/>
    </source>
</evidence>
<evidence type="ECO:0000313" key="2">
    <source>
        <dbReference type="Proteomes" id="UP000233551"/>
    </source>
</evidence>
<dbReference type="EMBL" id="PGOL01000186">
    <property type="protein sequence ID" value="PKI75087.1"/>
    <property type="molecule type" value="Genomic_DNA"/>
</dbReference>